<dbReference type="NCBIfam" id="TIGR01885">
    <property type="entry name" value="Orn_aminotrans"/>
    <property type="match status" value="1"/>
</dbReference>
<dbReference type="InterPro" id="IPR050103">
    <property type="entry name" value="Class-III_PLP-dep_AT"/>
</dbReference>
<evidence type="ECO:0000256" key="8">
    <source>
        <dbReference type="ARBA" id="ARBA00030587"/>
    </source>
</evidence>
<evidence type="ECO:0000256" key="6">
    <source>
        <dbReference type="ARBA" id="ARBA00022679"/>
    </source>
</evidence>
<organism evidence="10">
    <name type="scientific">Sesamum latifolium</name>
    <dbReference type="NCBI Taxonomy" id="2727402"/>
    <lineage>
        <taxon>Eukaryota</taxon>
        <taxon>Viridiplantae</taxon>
        <taxon>Streptophyta</taxon>
        <taxon>Embryophyta</taxon>
        <taxon>Tracheophyta</taxon>
        <taxon>Spermatophyta</taxon>
        <taxon>Magnoliopsida</taxon>
        <taxon>eudicotyledons</taxon>
        <taxon>Gunneridae</taxon>
        <taxon>Pentapetalae</taxon>
        <taxon>asterids</taxon>
        <taxon>lamiids</taxon>
        <taxon>Lamiales</taxon>
        <taxon>Pedaliaceae</taxon>
        <taxon>Sesamum</taxon>
    </lineage>
</organism>
<dbReference type="Gene3D" id="3.90.1150.10">
    <property type="entry name" value="Aspartate Aminotransferase, domain 1"/>
    <property type="match status" value="1"/>
</dbReference>
<keyword evidence="6" id="KW-0808">Transferase</keyword>
<reference evidence="10" key="2">
    <citation type="journal article" date="2024" name="Plant">
        <title>Genomic evolution and insights into agronomic trait innovations of Sesamum species.</title>
        <authorList>
            <person name="Miao H."/>
            <person name="Wang L."/>
            <person name="Qu L."/>
            <person name="Liu H."/>
            <person name="Sun Y."/>
            <person name="Le M."/>
            <person name="Wang Q."/>
            <person name="Wei S."/>
            <person name="Zheng Y."/>
            <person name="Lin W."/>
            <person name="Duan Y."/>
            <person name="Cao H."/>
            <person name="Xiong S."/>
            <person name="Wang X."/>
            <person name="Wei L."/>
            <person name="Li C."/>
            <person name="Ma Q."/>
            <person name="Ju M."/>
            <person name="Zhao R."/>
            <person name="Li G."/>
            <person name="Mu C."/>
            <person name="Tian Q."/>
            <person name="Mei H."/>
            <person name="Zhang T."/>
            <person name="Gao T."/>
            <person name="Zhang H."/>
        </authorList>
    </citation>
    <scope>NUCLEOTIDE SEQUENCE</scope>
    <source>
        <strain evidence="10">KEN1</strain>
    </source>
</reference>
<dbReference type="InterPro" id="IPR010164">
    <property type="entry name" value="Orn_aminotrans"/>
</dbReference>
<comment type="similarity">
    <text evidence="3">Belongs to the class-III pyridoxal-phosphate-dependent aminotransferase family.</text>
</comment>
<evidence type="ECO:0000256" key="4">
    <source>
        <dbReference type="ARBA" id="ARBA00012924"/>
    </source>
</evidence>
<dbReference type="GO" id="GO:0019544">
    <property type="term" value="P:L-arginine catabolic process to L-glutamate"/>
    <property type="evidence" value="ECO:0007669"/>
    <property type="project" value="TreeGrafter"/>
</dbReference>
<keyword evidence="5 10" id="KW-0032">Aminotransferase</keyword>
<dbReference type="GO" id="GO:0004587">
    <property type="term" value="F:ornithine aminotransferase activity"/>
    <property type="evidence" value="ECO:0007669"/>
    <property type="project" value="UniProtKB-EC"/>
</dbReference>
<protein>
    <recommendedName>
        <fullName evidence="4">ornithine aminotransferase</fullName>
        <ecNumber evidence="4">2.6.1.13</ecNumber>
    </recommendedName>
    <alternativeName>
        <fullName evidence="8">Ornithine--oxo-acid aminotransferase</fullName>
    </alternativeName>
</protein>
<sequence>MASKKSLHRFLTGVRRARQIRRFGALPEGSASSESSQHLINLDSVQCPQRTGSFFSIYHPVPIVFSQAKGSSIWDPEGNKYVDFLSAYSAVNQGHCHPKIMKAMVEQAQKLTLSSRAFYNDIFPVFAERLTSMFGYDMVLPMNTGAEGVETALKLARKWGYLKKNIPRDEAIIVSCCGCFHGRTLAVISMSCDNEATRGFWPLLPGHLKVDFGDQAALEKIFKERGTKSLVFYLNLSKGKQGYVIIPPDGYLQAVRDLCSKYNILMIADEIQSGLARSGRMLACDWENVRPDVVILGKALGGGVLPVSAVLADKDVMLCIQPGEHGSTFGGNPLASAVAIASLDVIRDERLAERSAQLGEELREQLVKVQQQFPNLIKEVRGKGLFNAVELNSKALSPLDELHEGSKALQAVLELDLSKMKKEKPDNTTSHAAADACDRCGRNFNHPEPILDESFDRLPDSVILLIFNKIGDVKALGRCCVVSRRFHSLVPQVDNVIVRVDCVISDEDPSSTSSSSAASSAASDKSRHPISSLFRILFSGLFKPLQSLSQLISPSSRRIPSLSEDFDCETEQNSVTHHSPTQVLKNFNEIKLLRIELPSGELGIDEGVLLKWKAQFGSTLDNCVILGASSVVQKMESDYDCLGTCNNYDSVNNDSNNSNNNNGVENDNGSIPESFYTNGGLKLRVVWTISSLIAASARHYLLQPIIAEHKTLENLVLTDTDGQGVLSMNKEQLEELRVKPLSPSSAAKRTLVPAEYAIVVCAPSRVAKWHGVKRGDFGCNQAQ</sequence>
<dbReference type="EMBL" id="JACGWN010000007">
    <property type="protein sequence ID" value="KAL0442501.1"/>
    <property type="molecule type" value="Genomic_DNA"/>
</dbReference>
<dbReference type="SUPFAM" id="SSF53383">
    <property type="entry name" value="PLP-dependent transferases"/>
    <property type="match status" value="1"/>
</dbReference>
<dbReference type="InterPro" id="IPR036047">
    <property type="entry name" value="F-box-like_dom_sf"/>
</dbReference>
<evidence type="ECO:0000256" key="2">
    <source>
        <dbReference type="ARBA" id="ARBA00004998"/>
    </source>
</evidence>
<dbReference type="GO" id="GO:0042802">
    <property type="term" value="F:identical protein binding"/>
    <property type="evidence" value="ECO:0007669"/>
    <property type="project" value="TreeGrafter"/>
</dbReference>
<keyword evidence="7" id="KW-0663">Pyridoxal phosphate</keyword>
<dbReference type="InterPro" id="IPR001810">
    <property type="entry name" value="F-box_dom"/>
</dbReference>
<dbReference type="PANTHER" id="PTHR11986:SF18">
    <property type="entry name" value="ORNITHINE AMINOTRANSFERASE, MITOCHONDRIAL"/>
    <property type="match status" value="1"/>
</dbReference>
<dbReference type="GO" id="GO:0030170">
    <property type="term" value="F:pyridoxal phosphate binding"/>
    <property type="evidence" value="ECO:0007669"/>
    <property type="project" value="InterPro"/>
</dbReference>
<dbReference type="InterPro" id="IPR015421">
    <property type="entry name" value="PyrdxlP-dep_Trfase_major"/>
</dbReference>
<dbReference type="InterPro" id="IPR005814">
    <property type="entry name" value="Aminotrans_3"/>
</dbReference>
<dbReference type="PROSITE" id="PS00600">
    <property type="entry name" value="AA_TRANSFER_CLASS_3"/>
    <property type="match status" value="1"/>
</dbReference>
<evidence type="ECO:0000259" key="9">
    <source>
        <dbReference type="PROSITE" id="PS50181"/>
    </source>
</evidence>
<reference evidence="10" key="1">
    <citation type="submission" date="2020-06" db="EMBL/GenBank/DDBJ databases">
        <authorList>
            <person name="Li T."/>
            <person name="Hu X."/>
            <person name="Zhang T."/>
            <person name="Song X."/>
            <person name="Zhang H."/>
            <person name="Dai N."/>
            <person name="Sheng W."/>
            <person name="Hou X."/>
            <person name="Wei L."/>
        </authorList>
    </citation>
    <scope>NUCLEOTIDE SEQUENCE</scope>
    <source>
        <strain evidence="10">KEN1</strain>
        <tissue evidence="10">Leaf</tissue>
    </source>
</reference>
<dbReference type="InterPro" id="IPR015424">
    <property type="entry name" value="PyrdxlP-dep_Trfase"/>
</dbReference>
<evidence type="ECO:0000256" key="1">
    <source>
        <dbReference type="ARBA" id="ARBA00001933"/>
    </source>
</evidence>
<accession>A0AAW2WNY5</accession>
<proteinExistence type="inferred from homology"/>
<dbReference type="GO" id="GO:0005737">
    <property type="term" value="C:cytoplasm"/>
    <property type="evidence" value="ECO:0007669"/>
    <property type="project" value="TreeGrafter"/>
</dbReference>
<name>A0AAW2WNY5_9LAMI</name>
<dbReference type="FunFam" id="3.40.640.10:FF:000011">
    <property type="entry name" value="Ornithine aminotransferase"/>
    <property type="match status" value="1"/>
</dbReference>
<dbReference type="SUPFAM" id="SSF81383">
    <property type="entry name" value="F-box domain"/>
    <property type="match status" value="1"/>
</dbReference>
<dbReference type="Pfam" id="PF12937">
    <property type="entry name" value="F-box-like"/>
    <property type="match status" value="1"/>
</dbReference>
<dbReference type="InterPro" id="IPR015422">
    <property type="entry name" value="PyrdxlP-dep_Trfase_small"/>
</dbReference>
<dbReference type="InterPro" id="IPR049704">
    <property type="entry name" value="Aminotrans_3_PPA_site"/>
</dbReference>
<evidence type="ECO:0000256" key="3">
    <source>
        <dbReference type="ARBA" id="ARBA00008954"/>
    </source>
</evidence>
<dbReference type="GO" id="GO:0010121">
    <property type="term" value="P:L-arginine catabolic process to proline via ornithine"/>
    <property type="evidence" value="ECO:0007669"/>
    <property type="project" value="TreeGrafter"/>
</dbReference>
<dbReference type="Gene3D" id="3.40.640.10">
    <property type="entry name" value="Type I PLP-dependent aspartate aminotransferase-like (Major domain)"/>
    <property type="match status" value="1"/>
</dbReference>
<evidence type="ECO:0000313" key="10">
    <source>
        <dbReference type="EMBL" id="KAL0442501.1"/>
    </source>
</evidence>
<dbReference type="AlphaFoldDB" id="A0AAW2WNY5"/>
<dbReference type="Pfam" id="PF00202">
    <property type="entry name" value="Aminotran_3"/>
    <property type="match status" value="1"/>
</dbReference>
<dbReference type="CDD" id="cd00610">
    <property type="entry name" value="OAT_like"/>
    <property type="match status" value="1"/>
</dbReference>
<evidence type="ECO:0000256" key="7">
    <source>
        <dbReference type="ARBA" id="ARBA00022898"/>
    </source>
</evidence>
<comment type="cofactor">
    <cofactor evidence="1">
        <name>pyridoxal 5'-phosphate</name>
        <dbReference type="ChEBI" id="CHEBI:597326"/>
    </cofactor>
</comment>
<comment type="pathway">
    <text evidence="2">Amino-acid biosynthesis; L-proline biosynthesis; L-glutamate 5-semialdehyde from L-ornithine: step 1/1.</text>
</comment>
<comment type="caution">
    <text evidence="10">The sequence shown here is derived from an EMBL/GenBank/DDBJ whole genome shotgun (WGS) entry which is preliminary data.</text>
</comment>
<feature type="domain" description="F-box" evidence="9">
    <location>
        <begin position="452"/>
        <end position="500"/>
    </location>
</feature>
<dbReference type="PANTHER" id="PTHR11986">
    <property type="entry name" value="AMINOTRANSFERASE CLASS III"/>
    <property type="match status" value="1"/>
</dbReference>
<evidence type="ECO:0000256" key="5">
    <source>
        <dbReference type="ARBA" id="ARBA00022576"/>
    </source>
</evidence>
<dbReference type="EC" id="2.6.1.13" evidence="4"/>
<gene>
    <name evidence="10" type="ORF">Slati_1972800</name>
</gene>
<dbReference type="PROSITE" id="PS50181">
    <property type="entry name" value="FBOX"/>
    <property type="match status" value="1"/>
</dbReference>